<evidence type="ECO:0000313" key="7">
    <source>
        <dbReference type="EMBL" id="CAH2354793.1"/>
    </source>
</evidence>
<evidence type="ECO:0000256" key="1">
    <source>
        <dbReference type="ARBA" id="ARBA00003807"/>
    </source>
</evidence>
<evidence type="ECO:0000256" key="5">
    <source>
        <dbReference type="ARBA" id="ARBA00022490"/>
    </source>
</evidence>
<comment type="function">
    <text evidence="1">Component of the biogenesis of lysosome-related organelles complex-1 (BLOC-1), a complex that is involved in endosomal cargo sorting.</text>
</comment>
<dbReference type="GO" id="GO:0005737">
    <property type="term" value="C:cytoplasm"/>
    <property type="evidence" value="ECO:0007669"/>
    <property type="project" value="UniProtKB-SubCell"/>
</dbReference>
<proteinExistence type="inferred from homology"/>
<dbReference type="GO" id="GO:0007032">
    <property type="term" value="P:endosome organization"/>
    <property type="evidence" value="ECO:0007669"/>
    <property type="project" value="TreeGrafter"/>
</dbReference>
<name>A0A9P0QSM4_9ASCO</name>
<dbReference type="EMBL" id="CAKXYY010000019">
    <property type="protein sequence ID" value="CAH2354793.1"/>
    <property type="molecule type" value="Genomic_DNA"/>
</dbReference>
<comment type="subcellular location">
    <subcellularLocation>
        <location evidence="2">Cytoplasm</location>
    </subcellularLocation>
</comment>
<gene>
    <name evidence="7" type="ORF">CLIB1423_19S00430</name>
</gene>
<accession>A0A9P0QSM4</accession>
<evidence type="ECO:0000256" key="6">
    <source>
        <dbReference type="ARBA" id="ARBA00029995"/>
    </source>
</evidence>
<keyword evidence="8" id="KW-1185">Reference proteome</keyword>
<reference evidence="7" key="1">
    <citation type="submission" date="2022-03" db="EMBL/GenBank/DDBJ databases">
        <authorList>
            <person name="Legras J.-L."/>
            <person name="Devillers H."/>
            <person name="Grondin C."/>
        </authorList>
    </citation>
    <scope>NUCLEOTIDE SEQUENCE</scope>
    <source>
        <strain evidence="7">CLIB 1423</strain>
    </source>
</reference>
<dbReference type="OrthoDB" id="5424991at2759"/>
<protein>
    <recommendedName>
        <fullName evidence="4">Biogenesis of lysosome-related organelles complex 1 subunit CNL1</fullName>
    </recommendedName>
    <alternativeName>
        <fullName evidence="6">CNO-like protein 1</fullName>
    </alternativeName>
</protein>
<evidence type="ECO:0000256" key="2">
    <source>
        <dbReference type="ARBA" id="ARBA00004496"/>
    </source>
</evidence>
<comment type="caution">
    <text evidence="7">The sequence shown here is derived from an EMBL/GenBank/DDBJ whole genome shotgun (WGS) entry which is preliminary data.</text>
</comment>
<evidence type="ECO:0000256" key="4">
    <source>
        <dbReference type="ARBA" id="ARBA00014971"/>
    </source>
</evidence>
<dbReference type="PANTHER" id="PTHR39145">
    <property type="entry name" value="BIOGENESIS OF LYSOSOME-RELATED ORGANELLES COMPLEX 1 SUBUNIT CNL1"/>
    <property type="match status" value="1"/>
</dbReference>
<dbReference type="PANTHER" id="PTHR39145:SF1">
    <property type="entry name" value="BIOGENESIS OF LYSOSOME-RELATED ORGANELLES COMPLEX 1 SUBUNIT CNL1"/>
    <property type="match status" value="1"/>
</dbReference>
<dbReference type="GO" id="GO:0031083">
    <property type="term" value="C:BLOC-1 complex"/>
    <property type="evidence" value="ECO:0007669"/>
    <property type="project" value="InterPro"/>
</dbReference>
<evidence type="ECO:0000313" key="8">
    <source>
        <dbReference type="Proteomes" id="UP000837801"/>
    </source>
</evidence>
<sequence length="107" mass="12541">MEVDEEDPLGLRNLAVQYDYLMFKINDRLSTLSDQTYQSVISKQNAIENNYIGDQLKLTEQIKEIDDIILSCKEIELELMKLDQIESFVSDFKERVVALEEQFSKLM</sequence>
<comment type="similarity">
    <text evidence="3">Belongs to the BLOC1S4 family.</text>
</comment>
<organism evidence="7 8">
    <name type="scientific">[Candida] railenensis</name>
    <dbReference type="NCBI Taxonomy" id="45579"/>
    <lineage>
        <taxon>Eukaryota</taxon>
        <taxon>Fungi</taxon>
        <taxon>Dikarya</taxon>
        <taxon>Ascomycota</taxon>
        <taxon>Saccharomycotina</taxon>
        <taxon>Pichiomycetes</taxon>
        <taxon>Debaryomycetaceae</taxon>
        <taxon>Kurtzmaniella</taxon>
    </lineage>
</organism>
<keyword evidence="5" id="KW-0963">Cytoplasm</keyword>
<dbReference type="InterPro" id="IPR034455">
    <property type="entry name" value="CNL1"/>
</dbReference>
<dbReference type="AlphaFoldDB" id="A0A9P0QSM4"/>
<evidence type="ECO:0000256" key="3">
    <source>
        <dbReference type="ARBA" id="ARBA00007289"/>
    </source>
</evidence>
<dbReference type="Proteomes" id="UP000837801">
    <property type="component" value="Unassembled WGS sequence"/>
</dbReference>